<dbReference type="EMBL" id="PHWZ01000447">
    <property type="protein sequence ID" value="TEY39880.1"/>
    <property type="molecule type" value="Genomic_DNA"/>
</dbReference>
<reference evidence="1 2" key="1">
    <citation type="submission" date="2017-11" db="EMBL/GenBank/DDBJ databases">
        <title>Comparative genomics of Botrytis spp.</title>
        <authorList>
            <person name="Valero-Jimenez C.A."/>
            <person name="Tapia P."/>
            <person name="Veloso J."/>
            <person name="Silva-Moreno E."/>
            <person name="Staats M."/>
            <person name="Valdes J.H."/>
            <person name="Van Kan J.A.L."/>
        </authorList>
    </citation>
    <scope>NUCLEOTIDE SEQUENCE [LARGE SCALE GENOMIC DNA]</scope>
    <source>
        <strain evidence="1 2">MUCL2830</strain>
    </source>
</reference>
<organism evidence="1 2">
    <name type="scientific">Botryotinia calthae</name>
    <dbReference type="NCBI Taxonomy" id="38488"/>
    <lineage>
        <taxon>Eukaryota</taxon>
        <taxon>Fungi</taxon>
        <taxon>Dikarya</taxon>
        <taxon>Ascomycota</taxon>
        <taxon>Pezizomycotina</taxon>
        <taxon>Leotiomycetes</taxon>
        <taxon>Helotiales</taxon>
        <taxon>Sclerotiniaceae</taxon>
        <taxon>Botryotinia</taxon>
    </lineage>
</organism>
<dbReference type="Proteomes" id="UP000297299">
    <property type="component" value="Unassembled WGS sequence"/>
</dbReference>
<comment type="caution">
    <text evidence="1">The sequence shown here is derived from an EMBL/GenBank/DDBJ whole genome shotgun (WGS) entry which is preliminary data.</text>
</comment>
<dbReference type="AlphaFoldDB" id="A0A4Y8CN82"/>
<name>A0A4Y8CN82_9HELO</name>
<protein>
    <submittedName>
        <fullName evidence="1">Uncharacterized protein</fullName>
    </submittedName>
</protein>
<proteinExistence type="predicted"/>
<gene>
    <name evidence="1" type="ORF">BOTCAL_0448g00060</name>
</gene>
<evidence type="ECO:0000313" key="2">
    <source>
        <dbReference type="Proteomes" id="UP000297299"/>
    </source>
</evidence>
<keyword evidence="2" id="KW-1185">Reference proteome</keyword>
<sequence length="124" mass="14507">MSRYQGKFACSSNQSLSWAYWSAKDIGTIKRLVIEHPQKDWEELQKSLKDKRYHPTARCDLPEIRAEVDTTWQKIADEINEFPKIRLDLDTMPFLDYQKKQKYNEKIADGQPEISSNTPSGDIL</sequence>
<accession>A0A4Y8CN82</accession>
<evidence type="ECO:0000313" key="1">
    <source>
        <dbReference type="EMBL" id="TEY39880.1"/>
    </source>
</evidence>